<evidence type="ECO:0000313" key="13">
    <source>
        <dbReference type="Proteomes" id="UP000054359"/>
    </source>
</evidence>
<evidence type="ECO:0000256" key="7">
    <source>
        <dbReference type="ARBA" id="ARBA00022989"/>
    </source>
</evidence>
<feature type="transmembrane region" description="Helical" evidence="11">
    <location>
        <begin position="87"/>
        <end position="107"/>
    </location>
</feature>
<dbReference type="InterPro" id="IPR035908">
    <property type="entry name" value="F0_ATP_A_sf"/>
</dbReference>
<comment type="similarity">
    <text evidence="2">Belongs to the ATPase A chain family.</text>
</comment>
<keyword evidence="7 11" id="KW-1133">Transmembrane helix</keyword>
<keyword evidence="3" id="KW-0813">Transport</keyword>
<sequence length="108" mass="12765">MMIRLFSVFDPTSYLGIYLNFIILFLVIMYFPIKYFMVRRGYNRMRIIFSGEINKIFNEVSYPDYRGIVYICVVTFLYLILRNMVGLFPFVFTSTAHPIITLGLGVVF</sequence>
<protein>
    <submittedName>
        <fullName evidence="12">ATP synthase subunit a</fullName>
    </submittedName>
</protein>
<keyword evidence="5 11" id="KW-0812">Transmembrane</keyword>
<dbReference type="OrthoDB" id="6511606at2759"/>
<keyword evidence="13" id="KW-1185">Reference proteome</keyword>
<evidence type="ECO:0000256" key="10">
    <source>
        <dbReference type="ARBA" id="ARBA00023310"/>
    </source>
</evidence>
<keyword evidence="10" id="KW-0066">ATP synthesis</keyword>
<feature type="non-terminal residue" evidence="12">
    <location>
        <position position="108"/>
    </location>
</feature>
<dbReference type="GO" id="GO:0045259">
    <property type="term" value="C:proton-transporting ATP synthase complex"/>
    <property type="evidence" value="ECO:0007669"/>
    <property type="project" value="UniProtKB-KW"/>
</dbReference>
<dbReference type="EMBL" id="KK120441">
    <property type="protein sequence ID" value="KFM78302.1"/>
    <property type="molecule type" value="Genomic_DNA"/>
</dbReference>
<dbReference type="SUPFAM" id="SSF81336">
    <property type="entry name" value="F1F0 ATP synthase subunit A"/>
    <property type="match status" value="1"/>
</dbReference>
<evidence type="ECO:0000256" key="9">
    <source>
        <dbReference type="ARBA" id="ARBA00023136"/>
    </source>
</evidence>
<evidence type="ECO:0000256" key="8">
    <source>
        <dbReference type="ARBA" id="ARBA00023065"/>
    </source>
</evidence>
<keyword evidence="6" id="KW-0375">Hydrogen ion transport</keyword>
<evidence type="ECO:0000256" key="2">
    <source>
        <dbReference type="ARBA" id="ARBA00006810"/>
    </source>
</evidence>
<name>A0A087ULR3_STEMI</name>
<organism evidence="12 13">
    <name type="scientific">Stegodyphus mimosarum</name>
    <name type="common">African social velvet spider</name>
    <dbReference type="NCBI Taxonomy" id="407821"/>
    <lineage>
        <taxon>Eukaryota</taxon>
        <taxon>Metazoa</taxon>
        <taxon>Ecdysozoa</taxon>
        <taxon>Arthropoda</taxon>
        <taxon>Chelicerata</taxon>
        <taxon>Arachnida</taxon>
        <taxon>Araneae</taxon>
        <taxon>Araneomorphae</taxon>
        <taxon>Entelegynae</taxon>
        <taxon>Eresoidea</taxon>
        <taxon>Eresidae</taxon>
        <taxon>Stegodyphus</taxon>
    </lineage>
</organism>
<dbReference type="AlphaFoldDB" id="A0A087ULR3"/>
<feature type="transmembrane region" description="Helical" evidence="11">
    <location>
        <begin position="65"/>
        <end position="81"/>
    </location>
</feature>
<comment type="subcellular location">
    <subcellularLocation>
        <location evidence="1">Membrane</location>
        <topology evidence="1">Multi-pass membrane protein</topology>
    </subcellularLocation>
</comment>
<reference evidence="12 13" key="1">
    <citation type="submission" date="2013-11" db="EMBL/GenBank/DDBJ databases">
        <title>Genome sequencing of Stegodyphus mimosarum.</title>
        <authorList>
            <person name="Bechsgaard J."/>
        </authorList>
    </citation>
    <scope>NUCLEOTIDE SEQUENCE [LARGE SCALE GENOMIC DNA]</scope>
</reference>
<dbReference type="Proteomes" id="UP000054359">
    <property type="component" value="Unassembled WGS sequence"/>
</dbReference>
<evidence type="ECO:0000256" key="3">
    <source>
        <dbReference type="ARBA" id="ARBA00022448"/>
    </source>
</evidence>
<feature type="transmembrane region" description="Helical" evidence="11">
    <location>
        <begin position="15"/>
        <end position="37"/>
    </location>
</feature>
<gene>
    <name evidence="12" type="ORF">X975_20758</name>
</gene>
<evidence type="ECO:0000256" key="5">
    <source>
        <dbReference type="ARBA" id="ARBA00022692"/>
    </source>
</evidence>
<keyword evidence="8" id="KW-0406">Ion transport</keyword>
<dbReference type="STRING" id="407821.A0A087ULR3"/>
<dbReference type="GO" id="GO:0006754">
    <property type="term" value="P:ATP biosynthetic process"/>
    <property type="evidence" value="ECO:0007669"/>
    <property type="project" value="UniProtKB-KW"/>
</dbReference>
<evidence type="ECO:0000256" key="4">
    <source>
        <dbReference type="ARBA" id="ARBA00022547"/>
    </source>
</evidence>
<evidence type="ECO:0000256" key="11">
    <source>
        <dbReference type="SAM" id="Phobius"/>
    </source>
</evidence>
<proteinExistence type="inferred from homology"/>
<accession>A0A087ULR3</accession>
<keyword evidence="4" id="KW-0138">CF(0)</keyword>
<evidence type="ECO:0000256" key="6">
    <source>
        <dbReference type="ARBA" id="ARBA00022781"/>
    </source>
</evidence>
<evidence type="ECO:0000256" key="1">
    <source>
        <dbReference type="ARBA" id="ARBA00004141"/>
    </source>
</evidence>
<dbReference type="GO" id="GO:1902600">
    <property type="term" value="P:proton transmembrane transport"/>
    <property type="evidence" value="ECO:0007669"/>
    <property type="project" value="UniProtKB-KW"/>
</dbReference>
<keyword evidence="9 11" id="KW-0472">Membrane</keyword>
<evidence type="ECO:0000313" key="12">
    <source>
        <dbReference type="EMBL" id="KFM78302.1"/>
    </source>
</evidence>